<sequence>MSRGYSIARKANGTIIKTIDAVQIGESIETVTTDGFILSAVTTVKRR</sequence>
<dbReference type="AlphaFoldDB" id="A0A645BWN6"/>
<accession>A0A645BWN6</accession>
<dbReference type="EMBL" id="VSSQ01023013">
    <property type="protein sequence ID" value="MPM69682.1"/>
    <property type="molecule type" value="Genomic_DNA"/>
</dbReference>
<gene>
    <name evidence="1" type="ORF">SDC9_116630</name>
</gene>
<proteinExistence type="predicted"/>
<protein>
    <submittedName>
        <fullName evidence="1">Uncharacterized protein</fullName>
    </submittedName>
</protein>
<organism evidence="1">
    <name type="scientific">bioreactor metagenome</name>
    <dbReference type="NCBI Taxonomy" id="1076179"/>
    <lineage>
        <taxon>unclassified sequences</taxon>
        <taxon>metagenomes</taxon>
        <taxon>ecological metagenomes</taxon>
    </lineage>
</organism>
<name>A0A645BWN6_9ZZZZ</name>
<comment type="caution">
    <text evidence="1">The sequence shown here is derived from an EMBL/GenBank/DDBJ whole genome shotgun (WGS) entry which is preliminary data.</text>
</comment>
<evidence type="ECO:0000313" key="1">
    <source>
        <dbReference type="EMBL" id="MPM69682.1"/>
    </source>
</evidence>
<reference evidence="1" key="1">
    <citation type="submission" date="2019-08" db="EMBL/GenBank/DDBJ databases">
        <authorList>
            <person name="Kucharzyk K."/>
            <person name="Murdoch R.W."/>
            <person name="Higgins S."/>
            <person name="Loffler F."/>
        </authorList>
    </citation>
    <scope>NUCLEOTIDE SEQUENCE</scope>
</reference>